<dbReference type="Gene3D" id="3.10.180.10">
    <property type="entry name" value="2,3-Dihydroxybiphenyl 1,2-Dioxygenase, domain 1"/>
    <property type="match status" value="1"/>
</dbReference>
<protein>
    <recommendedName>
        <fullName evidence="1">Glyoxalase-like domain-containing protein</fullName>
    </recommendedName>
</protein>
<dbReference type="SUPFAM" id="SSF54593">
    <property type="entry name" value="Glyoxalase/Bleomycin resistance protein/Dihydroxybiphenyl dioxygenase"/>
    <property type="match status" value="1"/>
</dbReference>
<dbReference type="AlphaFoldDB" id="A0A327K0V8"/>
<dbReference type="InterPro" id="IPR025870">
    <property type="entry name" value="Glyoxalase-like_dom"/>
</dbReference>
<dbReference type="PANTHER" id="PTHR40265">
    <property type="entry name" value="BLL2707 PROTEIN"/>
    <property type="match status" value="1"/>
</dbReference>
<feature type="domain" description="Glyoxalase-like" evidence="1">
    <location>
        <begin position="5"/>
        <end position="191"/>
    </location>
</feature>
<evidence type="ECO:0000313" key="2">
    <source>
        <dbReference type="EMBL" id="RAI28998.1"/>
    </source>
</evidence>
<gene>
    <name evidence="2" type="ORF">CH339_04760</name>
</gene>
<dbReference type="Pfam" id="PF13468">
    <property type="entry name" value="Glyoxalase_3"/>
    <property type="match status" value="1"/>
</dbReference>
<name>A0A327K0V8_9HYPH</name>
<sequence>MVHGIDHLVLPVRDLAVARARLSALGFTVAPDALHPFGTKNACVFFQNRTYIEPLAVANRIQMEENARKGYVFLRRFDAYRFRCGPEGFSKLALTTEDADADRARLDEAGYGGGPVFPFERKAVAADGSETTIGVRLAFALDERSPDMTLFCCQHIGTEGFWAPKNTTHGNGALGIAEVFAAEENPSDFQYDLEVVTGERGIHASSLGIHAELPKGAFSIVTPTAFRMIFGRDAKLSGRGPRLSAFVVTVVDLTRVKALLTENGVAFEERGSRIVVAPAPGLATVLAFQENSAS</sequence>
<dbReference type="RefSeq" id="WP_111433138.1">
    <property type="nucleotide sequence ID" value="NZ_JACIGG010000004.1"/>
</dbReference>
<accession>A0A327K0V8</accession>
<dbReference type="EMBL" id="NPEV01000006">
    <property type="protein sequence ID" value="RAI28998.1"/>
    <property type="molecule type" value="Genomic_DNA"/>
</dbReference>
<organism evidence="2 3">
    <name type="scientific">Rhodobium orientis</name>
    <dbReference type="NCBI Taxonomy" id="34017"/>
    <lineage>
        <taxon>Bacteria</taxon>
        <taxon>Pseudomonadati</taxon>
        <taxon>Pseudomonadota</taxon>
        <taxon>Alphaproteobacteria</taxon>
        <taxon>Hyphomicrobiales</taxon>
        <taxon>Rhodobiaceae</taxon>
        <taxon>Rhodobium</taxon>
    </lineage>
</organism>
<reference evidence="2 3" key="1">
    <citation type="submission" date="2017-07" db="EMBL/GenBank/DDBJ databases">
        <title>Draft Genome Sequences of Select Purple Nonsulfur Bacteria.</title>
        <authorList>
            <person name="Lasarre B."/>
            <person name="Mckinlay J.B."/>
        </authorList>
    </citation>
    <scope>NUCLEOTIDE SEQUENCE [LARGE SCALE GENOMIC DNA]</scope>
    <source>
        <strain evidence="2 3">DSM 11290</strain>
    </source>
</reference>
<proteinExistence type="predicted"/>
<dbReference type="OrthoDB" id="9812467at2"/>
<dbReference type="Proteomes" id="UP000249299">
    <property type="component" value="Unassembled WGS sequence"/>
</dbReference>
<evidence type="ECO:0000313" key="3">
    <source>
        <dbReference type="Proteomes" id="UP000249299"/>
    </source>
</evidence>
<dbReference type="PANTHER" id="PTHR40265:SF1">
    <property type="entry name" value="GLYOXALASE-LIKE DOMAIN-CONTAINING PROTEIN"/>
    <property type="match status" value="1"/>
</dbReference>
<evidence type="ECO:0000259" key="1">
    <source>
        <dbReference type="Pfam" id="PF13468"/>
    </source>
</evidence>
<dbReference type="InterPro" id="IPR029068">
    <property type="entry name" value="Glyas_Bleomycin-R_OHBP_Dase"/>
</dbReference>
<keyword evidence="3" id="KW-1185">Reference proteome</keyword>
<comment type="caution">
    <text evidence="2">The sequence shown here is derived from an EMBL/GenBank/DDBJ whole genome shotgun (WGS) entry which is preliminary data.</text>
</comment>